<evidence type="ECO:0000313" key="2">
    <source>
        <dbReference type="EMBL" id="MCM2580315.1"/>
    </source>
</evidence>
<sequence length="77" mass="8037">MMQQHHGDQAESAAGIPRDMPDQQAGATDDHDRDQEATGPEAHEDVPGTDEAGTGRRGERDAPGVGPGQPVPDEPAD</sequence>
<name>A0ABT0XCQ9_9ACTN</name>
<feature type="compositionally biased region" description="Basic and acidic residues" evidence="1">
    <location>
        <begin position="53"/>
        <end position="62"/>
    </location>
</feature>
<organism evidence="2 3">
    <name type="scientific">Streptomyces meridianus</name>
    <dbReference type="NCBI Taxonomy" id="2938945"/>
    <lineage>
        <taxon>Bacteria</taxon>
        <taxon>Bacillati</taxon>
        <taxon>Actinomycetota</taxon>
        <taxon>Actinomycetes</taxon>
        <taxon>Kitasatosporales</taxon>
        <taxon>Streptomycetaceae</taxon>
        <taxon>Streptomyces</taxon>
    </lineage>
</organism>
<dbReference type="RefSeq" id="WP_251419038.1">
    <property type="nucleotide sequence ID" value="NZ_JAMQGM010000058.1"/>
</dbReference>
<feature type="region of interest" description="Disordered" evidence="1">
    <location>
        <begin position="1"/>
        <end position="77"/>
    </location>
</feature>
<reference evidence="2" key="1">
    <citation type="journal article" date="2023" name="Int. J. Syst. Evol. Microbiol.">
        <title>Streptomyces meridianus sp. nov. isolated from brackish water of the Tagus estuary in Alcochete, Portugal.</title>
        <authorList>
            <person name="Santos J.D.N."/>
            <person name="Klimek D."/>
            <person name="Calusinska M."/>
            <person name="Lobo Da Cunha A."/>
            <person name="Catita J."/>
            <person name="Goncalves H."/>
            <person name="Gonzalez I."/>
            <person name="Reyes F."/>
            <person name="Lage O.M."/>
        </authorList>
    </citation>
    <scope>NUCLEOTIDE SEQUENCE</scope>
    <source>
        <strain evidence="2">MTZ3.1</strain>
    </source>
</reference>
<keyword evidence="3" id="KW-1185">Reference proteome</keyword>
<protein>
    <submittedName>
        <fullName evidence="2">Uncharacterized protein</fullName>
    </submittedName>
</protein>
<dbReference type="Proteomes" id="UP001167160">
    <property type="component" value="Unassembled WGS sequence"/>
</dbReference>
<evidence type="ECO:0000313" key="3">
    <source>
        <dbReference type="Proteomes" id="UP001167160"/>
    </source>
</evidence>
<accession>A0ABT0XCQ9</accession>
<evidence type="ECO:0000256" key="1">
    <source>
        <dbReference type="SAM" id="MobiDB-lite"/>
    </source>
</evidence>
<dbReference type="EMBL" id="JAMQGM010000058">
    <property type="protein sequence ID" value="MCM2580315.1"/>
    <property type="molecule type" value="Genomic_DNA"/>
</dbReference>
<proteinExistence type="predicted"/>
<comment type="caution">
    <text evidence="2">The sequence shown here is derived from an EMBL/GenBank/DDBJ whole genome shotgun (WGS) entry which is preliminary data.</text>
</comment>
<gene>
    <name evidence="2" type="ORF">M1E25_23770</name>
</gene>
<feature type="compositionally biased region" description="Basic and acidic residues" evidence="1">
    <location>
        <begin position="28"/>
        <end position="46"/>
    </location>
</feature>